<dbReference type="InterPro" id="IPR037151">
    <property type="entry name" value="AlkB-like_sf"/>
</dbReference>
<dbReference type="GO" id="GO:0051213">
    <property type="term" value="F:dioxygenase activity"/>
    <property type="evidence" value="ECO:0007669"/>
    <property type="project" value="InterPro"/>
</dbReference>
<proteinExistence type="predicted"/>
<dbReference type="GO" id="GO:0006307">
    <property type="term" value="P:DNA alkylation repair"/>
    <property type="evidence" value="ECO:0007669"/>
    <property type="project" value="InterPro"/>
</dbReference>
<dbReference type="EMBL" id="CABVLZ010000002">
    <property type="protein sequence ID" value="VVU94775.1"/>
    <property type="molecule type" value="Genomic_DNA"/>
</dbReference>
<dbReference type="InterPro" id="IPR027450">
    <property type="entry name" value="AlkB-like"/>
</dbReference>
<dbReference type="Gene3D" id="2.60.120.590">
    <property type="entry name" value="Alpha-ketoglutarate-dependent dioxygenase AlkB-like"/>
    <property type="match status" value="1"/>
</dbReference>
<dbReference type="InterPro" id="IPR032854">
    <property type="entry name" value="ALKBH3"/>
</dbReference>
<protein>
    <submittedName>
        <fullName evidence="2">2OG-Fe(II) oxygenase superfamily</fullName>
    </submittedName>
</protein>
<dbReference type="PANTHER" id="PTHR31212">
    <property type="entry name" value="ALPHA-KETOGLUTARATE-DEPENDENT DIOXYGENASE ALKB HOMOLOG 3"/>
    <property type="match status" value="1"/>
</dbReference>
<name>A0A5E8CLD0_9ZZZZ</name>
<evidence type="ECO:0000259" key="1">
    <source>
        <dbReference type="PROSITE" id="PS51471"/>
    </source>
</evidence>
<accession>A0A5E8CLD0</accession>
<organism evidence="2">
    <name type="scientific">seawater metagenome</name>
    <dbReference type="NCBI Taxonomy" id="1561972"/>
    <lineage>
        <taxon>unclassified sequences</taxon>
        <taxon>metagenomes</taxon>
        <taxon>ecological metagenomes</taxon>
    </lineage>
</organism>
<feature type="domain" description="Fe2OG dioxygenase" evidence="1">
    <location>
        <begin position="111"/>
        <end position="217"/>
    </location>
</feature>
<dbReference type="AlphaFoldDB" id="A0A5E8CLD0"/>
<dbReference type="InterPro" id="IPR005123">
    <property type="entry name" value="Oxoglu/Fe-dep_dioxygenase_dom"/>
</dbReference>
<dbReference type="PROSITE" id="PS51471">
    <property type="entry name" value="FE2OG_OXY"/>
    <property type="match status" value="1"/>
</dbReference>
<dbReference type="Pfam" id="PF13532">
    <property type="entry name" value="2OG-FeII_Oxy_2"/>
    <property type="match status" value="1"/>
</dbReference>
<evidence type="ECO:0000313" key="2">
    <source>
        <dbReference type="EMBL" id="VVU94775.1"/>
    </source>
</evidence>
<sequence length="218" mass="25859">MNNLVIQEGNNEISMLTYIPNYLSSEKAKKIKDMLAKTENWQGGTRNEGQEIDRKQIWCQMENKTFCKEWKKKHPRWESHEYNSSLLELQQFIQKDCQKYLLDHQSIQKPKINSVLMNYYQTGEHFIPPHQDNKISFGSLPTIYLLSFGATRQFSLERTHESTLQRNNDQSQLNKVFELQDNSLFIMAGAVQKYFCHSLLKSQTKNSRYSLTFREYLQ</sequence>
<dbReference type="PANTHER" id="PTHR31212:SF4">
    <property type="entry name" value="ALPHA-KETOGLUTARATE-DEPENDENT DIOXYGENASE ALKB HOMOLOG 3"/>
    <property type="match status" value="1"/>
</dbReference>
<reference evidence="2" key="1">
    <citation type="submission" date="2019-09" db="EMBL/GenBank/DDBJ databases">
        <authorList>
            <person name="Needham M D."/>
        </authorList>
    </citation>
    <scope>NUCLEOTIDE SEQUENCE</scope>
</reference>
<gene>
    <name evidence="2" type="ORF">CPAV1605_500</name>
</gene>
<dbReference type="SUPFAM" id="SSF51197">
    <property type="entry name" value="Clavaminate synthase-like"/>
    <property type="match status" value="1"/>
</dbReference>